<evidence type="ECO:0000259" key="4">
    <source>
        <dbReference type="Pfam" id="PF25396"/>
    </source>
</evidence>
<feature type="compositionally biased region" description="Basic and acidic residues" evidence="1">
    <location>
        <begin position="1809"/>
        <end position="1824"/>
    </location>
</feature>
<dbReference type="InterPro" id="IPR027417">
    <property type="entry name" value="P-loop_NTPase"/>
</dbReference>
<gene>
    <name evidence="5" type="ORF">CUNI_LOCUS17919</name>
</gene>
<dbReference type="Pfam" id="PF13087">
    <property type="entry name" value="AAA_12"/>
    <property type="match status" value="1"/>
</dbReference>
<proteinExistence type="predicted"/>
<evidence type="ECO:0000313" key="6">
    <source>
        <dbReference type="Proteomes" id="UP000678393"/>
    </source>
</evidence>
<dbReference type="FunFam" id="3.40.50.300:FF:000742">
    <property type="entry name" value="NFX1-type zinc finger-containing protein 1"/>
    <property type="match status" value="1"/>
</dbReference>
<dbReference type="InterPro" id="IPR045055">
    <property type="entry name" value="DNA2/NAM7-like"/>
</dbReference>
<dbReference type="Pfam" id="PF13086">
    <property type="entry name" value="AAA_11"/>
    <property type="match status" value="2"/>
</dbReference>
<evidence type="ECO:0000256" key="1">
    <source>
        <dbReference type="SAM" id="MobiDB-lite"/>
    </source>
</evidence>
<keyword evidence="6" id="KW-1185">Reference proteome</keyword>
<reference evidence="5" key="1">
    <citation type="submission" date="2021-04" db="EMBL/GenBank/DDBJ databases">
        <authorList>
            <consortium name="Molecular Ecology Group"/>
        </authorList>
    </citation>
    <scope>NUCLEOTIDE SEQUENCE</scope>
</reference>
<comment type="caution">
    <text evidence="5">The sequence shown here is derived from an EMBL/GenBank/DDBJ whole genome shotgun (WGS) entry which is preliminary data.</text>
</comment>
<dbReference type="InterPro" id="IPR041677">
    <property type="entry name" value="DNA2/NAM7_AAA_11"/>
</dbReference>
<dbReference type="GO" id="GO:0031380">
    <property type="term" value="C:nuclear RNA-directed RNA polymerase complex"/>
    <property type="evidence" value="ECO:0007669"/>
    <property type="project" value="TreeGrafter"/>
</dbReference>
<dbReference type="GO" id="GO:0004386">
    <property type="term" value="F:helicase activity"/>
    <property type="evidence" value="ECO:0007669"/>
    <property type="project" value="InterPro"/>
</dbReference>
<sequence>MSNKLEEPPDNFLELPILPTKGELQEDAIPFIRCAKIDEGYEDVHQYLDVQFRLLRQDFIIPLREGIAEFKKNHGKPGFKSSNLKFSFNVRIVGTIVDKRIDHVLHVDDVKFQRFRWENSKPLLFGSLLCLSKDNFETVIFATVTQDISQLEKGFIVVNFKTGIDEVFHSTFSDVYVMAETTTYFESYCHVLEGLKMMTQKIPLQDYIIYCKGELKPPKYLLSSGSLPVYDLSCLMHNKLSRMVPVLTTVKWPNADAMCLNESQTSAVQLALTKELAIIQGPPGTGKTYVGLKVMQAFIENQETIAGHKKKRGNPILVICYKNHALDQFLEGVLTFCPEGIVRVGGQSKSEKLNMFNLHSLKDKWRKGKRRIIFDSSRMEEISGTISNLNQTMELLQTDIVKDQTITKYMKVIHLKSFFDERLKIKNGDSLIRAWLFTPKHTTQSVLSQMVRQHLTMLVLRTKEVSKKVTLSPGMDIIQRAHFYCYYLKRFEHELKGEMQYLSTQQSSPASRKRIYEIQHWLNTAKTQILPDHQLNMVLHQKEFKMICEYSSLLNKTVNDSDDKIIENWILRPDKSLHQQLDDVQLLAKKNDHQKDEQESLGPDYVFIKEQNDRMVDADVIHQNRIRTQVKAAVNSVTSAVKRAEALGIRDDVLMEDDLDSSEWKTVSKGKLNLRTMHKKLRFIKPMTEEEESNVTSLWSLELDKRFALYNLWVHRYKQDLTEQMKDLIIEYKSEQDKQRDADNLETIDLLSEAKVIGMTTSGAARLRGVLQAVGCRIIVVEEAAEVLESHIVTSLNKHCKHLILIGDHQQLRPNPTVYQLAKDFGLEISLFERLIKNNIPHVMLKEQHRMRPEISQIMRHIYPDLKDHPSVIDFDNIQGVGKNIFFIQHEHIETCLDESMSKANTYEARFLVAFCKFLLHQDYKVSQITILATYSGQVFEIRKVMKEQKLDPNVLVTTVDNYQGEENDVILLSLVRSNDENQVGFLKVDNRVCVALSRARKGLFAIGNLQLFAQHSKLWKKIVKTAIAEDTIGRGLPVHCHNHPDVREIMISEKDFLKFPEGGCGQPCEFRLDCGHICSMMCHGYDLDHIIYQCEKPCARTCSAGHPCKQLCYEKCLCPVLVLKQMPCGQHEDQIQCHVLVETIICPFSCISVLDCGHPCTGFCGQCRDICEHDKCVVEIDHKWPCGHNETVLCYTTKLDHFCKKVCGAERECGHVCPGICGQCNLKGKHDKCQVQVDHQWPCGHTENVPCYITKSSNQDIDRSFLTSALARPRLSSTSSYACKQVCGAKRECGHVCPGICGQCKLKGKHDKCQVQVDHQWPCGHTENVPCYITKSSNQDIDRSFLTSAMARSRLSSMSSYACKQVCGVKRECGHVCPGICGQCKLKGKHDECQVQVDHQWPCGHTENVPCYITKSSNQDIDRSFLTSALARSRLSSVSSYACKQVCGVKRECGHVCPGICGQCKLKGKHDECQVQVDHKWPCGHTEKVPCYITQSRFQNISRNAITYARLHSRLLSTPSRTCKQICGAQQDCGHACKGICSQCSKTGKHPICEEPVVRVRDCGHSEEVPCNLPKLQYACKNVCGSNLQCGHQCNGICGKCNIKGEHEICKAPVKYRRKCGHVEETPCHGTPSEDLPCKEICGVKLKCGHTCKGTCSECLQGIVHVACQEKCMLPLPCGHTCGGFCSTPCLPCTQQCPNQCRHGACFRERKPPLCSHTCPPCTASWNYRCPHLQYTRVCSKTCNVKPCAKYCKKYKSSCQHPCSGLCGELCVCAKCDKISEITQHFVLDEVNRATRNTKPSPGSQGDTNREAENEISKQKSEQRGSNNKQNQQLFKVNSCGHVFYIDEIDKYVNRFSNSGTSYIPCPVCQIPIQNCVRFENIDIVRSRSRAVEKEKLQRETEVSDKQKADLLASQRSLKPSLEIKDFVTTDIVKVTNIVMLRAVSFQIKCAFVLSTILSVIKSKEESATIQLLRTRKNAVLNIKGRLTNQQKEEFITELLRCFWFYCLSDLDKINVPDDIQEPDDNEMETELKAVIKDLGEFKATPDILTRAEIVFHKRNKRIHEVEIFKICPNLTTQTRPRRHQSQNVMTMLGNFSCSLFESHICQYASLWHRNHAVGHE</sequence>
<accession>A0A8S4A1K8</accession>
<protein>
    <recommendedName>
        <fullName evidence="7">NFX1-type zinc finger-containing protein 1</fullName>
    </recommendedName>
</protein>
<evidence type="ECO:0000313" key="5">
    <source>
        <dbReference type="EMBL" id="CAG5132361.1"/>
    </source>
</evidence>
<name>A0A8S4A1K8_9EUPU</name>
<dbReference type="PANTHER" id="PTHR10887">
    <property type="entry name" value="DNA2/NAM7 HELICASE FAMILY"/>
    <property type="match status" value="1"/>
</dbReference>
<feature type="domain" description="DNA2/NAM7 helicase-like C-terminal" evidence="3">
    <location>
        <begin position="827"/>
        <end position="1009"/>
    </location>
</feature>
<dbReference type="GO" id="GO:0031048">
    <property type="term" value="P:regulatory ncRNA-mediated heterochromatin formation"/>
    <property type="evidence" value="ECO:0007669"/>
    <property type="project" value="TreeGrafter"/>
</dbReference>
<dbReference type="InterPro" id="IPR041679">
    <property type="entry name" value="DNA2/NAM7-like_C"/>
</dbReference>
<feature type="domain" description="DNA2/NAM7 helicase helicase" evidence="2">
    <location>
        <begin position="260"/>
        <end position="407"/>
    </location>
</feature>
<dbReference type="CDD" id="cd18808">
    <property type="entry name" value="SF1_C_Upf1"/>
    <property type="match status" value="1"/>
</dbReference>
<dbReference type="Proteomes" id="UP000678393">
    <property type="component" value="Unassembled WGS sequence"/>
</dbReference>
<dbReference type="EMBL" id="CAJHNH020005304">
    <property type="protein sequence ID" value="CAG5132361.1"/>
    <property type="molecule type" value="Genomic_DNA"/>
</dbReference>
<feature type="region of interest" description="Disordered" evidence="1">
    <location>
        <begin position="1794"/>
        <end position="1830"/>
    </location>
</feature>
<feature type="domain" description="ZNFX1" evidence="4">
    <location>
        <begin position="80"/>
        <end position="182"/>
    </location>
</feature>
<dbReference type="PANTHER" id="PTHR10887:SF341">
    <property type="entry name" value="NFX1-TYPE ZINC FINGER-CONTAINING PROTEIN 1"/>
    <property type="match status" value="1"/>
</dbReference>
<dbReference type="InterPro" id="IPR057373">
    <property type="entry name" value="ZNFX1"/>
</dbReference>
<dbReference type="SUPFAM" id="SSF52540">
    <property type="entry name" value="P-loop containing nucleoside triphosphate hydrolases"/>
    <property type="match status" value="1"/>
</dbReference>
<evidence type="ECO:0000259" key="3">
    <source>
        <dbReference type="Pfam" id="PF13087"/>
    </source>
</evidence>
<dbReference type="Pfam" id="PF25396">
    <property type="entry name" value="ZNFX1"/>
    <property type="match status" value="1"/>
</dbReference>
<feature type="compositionally biased region" description="Polar residues" evidence="1">
    <location>
        <begin position="1795"/>
        <end position="1808"/>
    </location>
</feature>
<organism evidence="5 6">
    <name type="scientific">Candidula unifasciata</name>
    <dbReference type="NCBI Taxonomy" id="100452"/>
    <lineage>
        <taxon>Eukaryota</taxon>
        <taxon>Metazoa</taxon>
        <taxon>Spiralia</taxon>
        <taxon>Lophotrochozoa</taxon>
        <taxon>Mollusca</taxon>
        <taxon>Gastropoda</taxon>
        <taxon>Heterobranchia</taxon>
        <taxon>Euthyneura</taxon>
        <taxon>Panpulmonata</taxon>
        <taxon>Eupulmonata</taxon>
        <taxon>Stylommatophora</taxon>
        <taxon>Helicina</taxon>
        <taxon>Helicoidea</taxon>
        <taxon>Geomitridae</taxon>
        <taxon>Candidula</taxon>
    </lineage>
</organism>
<dbReference type="OrthoDB" id="2423195at2759"/>
<evidence type="ECO:0008006" key="7">
    <source>
        <dbReference type="Google" id="ProtNLM"/>
    </source>
</evidence>
<dbReference type="InterPro" id="IPR047187">
    <property type="entry name" value="SF1_C_Upf1"/>
</dbReference>
<evidence type="ECO:0000259" key="2">
    <source>
        <dbReference type="Pfam" id="PF13086"/>
    </source>
</evidence>
<dbReference type="Gene3D" id="3.40.50.300">
    <property type="entry name" value="P-loop containing nucleotide triphosphate hydrolases"/>
    <property type="match status" value="3"/>
</dbReference>
<feature type="domain" description="DNA2/NAM7 helicase helicase" evidence="2">
    <location>
        <begin position="665"/>
        <end position="814"/>
    </location>
</feature>